<evidence type="ECO:0000256" key="4">
    <source>
        <dbReference type="ARBA" id="ARBA00023239"/>
    </source>
</evidence>
<dbReference type="InterPro" id="IPR003754">
    <property type="entry name" value="4pyrrol_synth_uPrphyn_synth"/>
</dbReference>
<dbReference type="AlphaFoldDB" id="A0A1G8FDI7"/>
<protein>
    <recommendedName>
        <fullName evidence="7 9">Uroporphyrinogen-III synthase</fullName>
        <ecNumber evidence="3 9">4.2.1.75</ecNumber>
    </recommendedName>
</protein>
<evidence type="ECO:0000256" key="3">
    <source>
        <dbReference type="ARBA" id="ARBA00013109"/>
    </source>
</evidence>
<dbReference type="RefSeq" id="WP_090409446.1">
    <property type="nucleotide sequence ID" value="NZ_FNDQ01000016.1"/>
</dbReference>
<dbReference type="PANTHER" id="PTHR38042:SF1">
    <property type="entry name" value="UROPORPHYRINOGEN-III SYNTHASE, CHLOROPLASTIC"/>
    <property type="match status" value="1"/>
</dbReference>
<evidence type="ECO:0000256" key="1">
    <source>
        <dbReference type="ARBA" id="ARBA00004772"/>
    </source>
</evidence>
<dbReference type="EC" id="4.2.1.75" evidence="3 9"/>
<dbReference type="InterPro" id="IPR039793">
    <property type="entry name" value="UROS/Hem4"/>
</dbReference>
<comment type="similarity">
    <text evidence="2 9">Belongs to the uroporphyrinogen-III synthase family.</text>
</comment>
<comment type="function">
    <text evidence="6 9">Catalyzes cyclization of the linear tetrapyrrole, hydroxymethylbilane, to the macrocyclic uroporphyrinogen III.</text>
</comment>
<evidence type="ECO:0000256" key="9">
    <source>
        <dbReference type="RuleBase" id="RU366031"/>
    </source>
</evidence>
<evidence type="ECO:0000256" key="8">
    <source>
        <dbReference type="ARBA" id="ARBA00048617"/>
    </source>
</evidence>
<evidence type="ECO:0000256" key="2">
    <source>
        <dbReference type="ARBA" id="ARBA00008133"/>
    </source>
</evidence>
<dbReference type="GO" id="GO:0004852">
    <property type="term" value="F:uroporphyrinogen-III synthase activity"/>
    <property type="evidence" value="ECO:0007669"/>
    <property type="project" value="UniProtKB-UniRule"/>
</dbReference>
<keyword evidence="12" id="KW-1185">Reference proteome</keyword>
<dbReference type="STRING" id="702745.SAMN05421818_11613"/>
<evidence type="ECO:0000256" key="6">
    <source>
        <dbReference type="ARBA" id="ARBA00037589"/>
    </source>
</evidence>
<keyword evidence="5 9" id="KW-0627">Porphyrin biosynthesis</keyword>
<evidence type="ECO:0000256" key="7">
    <source>
        <dbReference type="ARBA" id="ARBA00040167"/>
    </source>
</evidence>
<evidence type="ECO:0000256" key="5">
    <source>
        <dbReference type="ARBA" id="ARBA00023244"/>
    </source>
</evidence>
<feature type="domain" description="Tetrapyrrole biosynthesis uroporphyrinogen III synthase" evidence="10">
    <location>
        <begin position="39"/>
        <end position="213"/>
    </location>
</feature>
<comment type="catalytic activity">
    <reaction evidence="8 9">
        <text>hydroxymethylbilane = uroporphyrinogen III + H2O</text>
        <dbReference type="Rhea" id="RHEA:18965"/>
        <dbReference type="ChEBI" id="CHEBI:15377"/>
        <dbReference type="ChEBI" id="CHEBI:57308"/>
        <dbReference type="ChEBI" id="CHEBI:57845"/>
        <dbReference type="EC" id="4.2.1.75"/>
    </reaction>
</comment>
<dbReference type="EMBL" id="FNDQ01000016">
    <property type="protein sequence ID" value="SDH80187.1"/>
    <property type="molecule type" value="Genomic_DNA"/>
</dbReference>
<dbReference type="CDD" id="cd06578">
    <property type="entry name" value="HemD"/>
    <property type="match status" value="1"/>
</dbReference>
<dbReference type="Gene3D" id="3.40.50.10090">
    <property type="match status" value="2"/>
</dbReference>
<gene>
    <name evidence="11" type="ORF">SAMN05421818_11613</name>
</gene>
<name>A0A1G8FDI7_9FLAO</name>
<evidence type="ECO:0000313" key="11">
    <source>
        <dbReference type="EMBL" id="SDH80187.1"/>
    </source>
</evidence>
<dbReference type="PANTHER" id="PTHR38042">
    <property type="entry name" value="UROPORPHYRINOGEN-III SYNTHASE, CHLOROPLASTIC"/>
    <property type="match status" value="1"/>
</dbReference>
<comment type="pathway">
    <text evidence="1 9">Porphyrin-containing compound metabolism; protoporphyrin-IX biosynthesis; coproporphyrinogen-III from 5-aminolevulinate: step 3/4.</text>
</comment>
<evidence type="ECO:0000259" key="10">
    <source>
        <dbReference type="Pfam" id="PF02602"/>
    </source>
</evidence>
<dbReference type="Pfam" id="PF02602">
    <property type="entry name" value="HEM4"/>
    <property type="match status" value="1"/>
</dbReference>
<reference evidence="12" key="1">
    <citation type="submission" date="2016-10" db="EMBL/GenBank/DDBJ databases">
        <authorList>
            <person name="Varghese N."/>
            <person name="Submissions S."/>
        </authorList>
    </citation>
    <scope>NUCLEOTIDE SEQUENCE [LARGE SCALE GENOMIC DNA]</scope>
    <source>
        <strain evidence="12">DSM 23313</strain>
    </source>
</reference>
<dbReference type="GO" id="GO:0006782">
    <property type="term" value="P:protoporphyrinogen IX biosynthetic process"/>
    <property type="evidence" value="ECO:0007669"/>
    <property type="project" value="UniProtKB-UniRule"/>
</dbReference>
<dbReference type="SUPFAM" id="SSF69618">
    <property type="entry name" value="HemD-like"/>
    <property type="match status" value="1"/>
</dbReference>
<dbReference type="InterPro" id="IPR036108">
    <property type="entry name" value="4pyrrol_syn_uPrphyn_synt_sf"/>
</dbReference>
<keyword evidence="4 9" id="KW-0456">Lyase</keyword>
<organism evidence="11 12">
    <name type="scientific">Myroides phaeus</name>
    <dbReference type="NCBI Taxonomy" id="702745"/>
    <lineage>
        <taxon>Bacteria</taxon>
        <taxon>Pseudomonadati</taxon>
        <taxon>Bacteroidota</taxon>
        <taxon>Flavobacteriia</taxon>
        <taxon>Flavobacteriales</taxon>
        <taxon>Flavobacteriaceae</taxon>
        <taxon>Myroides</taxon>
    </lineage>
</organism>
<sequence>MSVIPTILSTRKVKSKDLQGWNDAACTLLQADFITTEAIPFDLTKVNEYLLFTSQNAVRSVLQIDELAVLQSKPTLCVGIKTKELLEQNGWKVKAWAHYAKDLAPILIKDFKQYTITFFSGSMRRDVLPDAFRANNIHFNEFKVYQTVLSPHKISDKVDGLCFYSPSAIQSYLQLNTITDEVCFCIGDTTAEALKEVTQNIVLAEQPTVESTLQACVKYYQ</sequence>
<proteinExistence type="inferred from homology"/>
<accession>A0A1G8FDI7</accession>
<dbReference type="GO" id="GO:0006780">
    <property type="term" value="P:uroporphyrinogen III biosynthetic process"/>
    <property type="evidence" value="ECO:0007669"/>
    <property type="project" value="UniProtKB-UniRule"/>
</dbReference>
<evidence type="ECO:0000313" key="12">
    <source>
        <dbReference type="Proteomes" id="UP000243588"/>
    </source>
</evidence>
<dbReference type="Proteomes" id="UP000243588">
    <property type="component" value="Unassembled WGS sequence"/>
</dbReference>